<dbReference type="InterPro" id="IPR022643">
    <property type="entry name" value="De-COase2_C"/>
</dbReference>
<evidence type="ECO:0000256" key="2">
    <source>
        <dbReference type="ARBA" id="ARBA00022793"/>
    </source>
</evidence>
<dbReference type="GO" id="GO:0045312">
    <property type="term" value="P:nor-spermidine biosynthetic process"/>
    <property type="evidence" value="ECO:0007669"/>
    <property type="project" value="InterPro"/>
</dbReference>
<dbReference type="Gene3D" id="2.40.37.10">
    <property type="entry name" value="Lyase, Ornithine Decarboxylase, Chain A, domain 1"/>
    <property type="match status" value="1"/>
</dbReference>
<reference evidence="7" key="1">
    <citation type="submission" date="2019-08" db="EMBL/GenBank/DDBJ databases">
        <authorList>
            <person name="Kucharzyk K."/>
            <person name="Murdoch R.W."/>
            <person name="Higgins S."/>
            <person name="Loffler F."/>
        </authorList>
    </citation>
    <scope>NUCLEOTIDE SEQUENCE</scope>
</reference>
<dbReference type="InterPro" id="IPR005730">
    <property type="entry name" value="Nsp_de-COase"/>
</dbReference>
<evidence type="ECO:0000256" key="3">
    <source>
        <dbReference type="ARBA" id="ARBA00022898"/>
    </source>
</evidence>
<organism evidence="7">
    <name type="scientific">bioreactor metagenome</name>
    <dbReference type="NCBI Taxonomy" id="1076179"/>
    <lineage>
        <taxon>unclassified sequences</taxon>
        <taxon>metagenomes</taxon>
        <taxon>ecological metagenomes</taxon>
    </lineage>
</organism>
<dbReference type="AlphaFoldDB" id="A0A644YL57"/>
<dbReference type="CDD" id="cd06829">
    <property type="entry name" value="PLPDE_III_CANSDC"/>
    <property type="match status" value="1"/>
</dbReference>
<dbReference type="EMBL" id="VSSQ01005413">
    <property type="protein sequence ID" value="MPM29059.1"/>
    <property type="molecule type" value="Genomic_DNA"/>
</dbReference>
<comment type="caution">
    <text evidence="7">The sequence shown here is derived from an EMBL/GenBank/DDBJ whole genome shotgun (WGS) entry which is preliminary data.</text>
</comment>
<evidence type="ECO:0000256" key="5">
    <source>
        <dbReference type="ARBA" id="ARBA00023239"/>
    </source>
</evidence>
<dbReference type="FunFam" id="3.20.20.10:FF:000012">
    <property type="entry name" value="Carboxynorspermidine/carboxyspermidine decarboxylase"/>
    <property type="match status" value="1"/>
</dbReference>
<dbReference type="Pfam" id="PF00278">
    <property type="entry name" value="Orn_DAP_Arg_deC"/>
    <property type="match status" value="1"/>
</dbReference>
<protein>
    <submittedName>
        <fullName evidence="7">Carboxynorspermidine/carboxyspermidine decarboxylase</fullName>
        <ecNumber evidence="7">4.1.1.96</ecNumber>
    </submittedName>
</protein>
<keyword evidence="5 7" id="KW-0456">Lyase</keyword>
<keyword evidence="2" id="KW-0210">Decarboxylase</keyword>
<dbReference type="GO" id="GO:0008836">
    <property type="term" value="F:diaminopimelate decarboxylase activity"/>
    <property type="evidence" value="ECO:0007669"/>
    <property type="project" value="TreeGrafter"/>
</dbReference>
<comment type="cofactor">
    <cofactor evidence="1">
        <name>pyridoxal 5'-phosphate</name>
        <dbReference type="ChEBI" id="CHEBI:597326"/>
    </cofactor>
</comment>
<accession>A0A644YL57</accession>
<keyword evidence="4" id="KW-0745">Spermidine biosynthesis</keyword>
<name>A0A644YL57_9ZZZZ</name>
<dbReference type="SUPFAM" id="SSF50621">
    <property type="entry name" value="Alanine racemase C-terminal domain-like"/>
    <property type="match status" value="1"/>
</dbReference>
<feature type="domain" description="Orn/DAP/Arg decarboxylase 2 C-terminal" evidence="6">
    <location>
        <begin position="119"/>
        <end position="336"/>
    </location>
</feature>
<dbReference type="Gene3D" id="3.20.20.10">
    <property type="entry name" value="Alanine racemase"/>
    <property type="match status" value="1"/>
</dbReference>
<sequence>MIDLSKIPSPCYVMEERLLRKNLQRIKSVEERAGVNIILAFKAFAMWKAFPIVREYIGHSTASSIAEARLAFEEMGSPAHTYAPSYTDCDFPLFLKYSSHITFNSLSQFHRFYPQVVASAGAIKCGIRINPEFSVVETDLYNPSMPGSRLGVTAKNMGDTLPEGVSGLHLHNLCENNSYDLEKTLEAVERKFGHFLKKVEWLNLGGGHLMTHEDYDVEHLIGLLIHFKKKYPNLEIIMEPGSAFAWQTGVLVADVADIVENEGVLTAMLNVSFSCHMPDCLEMPYKPRIRGAYHDPVAGKPTYRMGGNSCLSGDFMGEWSFEAPLQVGDKVVFEDMIHYTTVKTTMFNGVSHPSIGLWTKDGEFKLYRQFGYEDYKNRMS</sequence>
<dbReference type="NCBIfam" id="TIGR01047">
    <property type="entry name" value="nspC"/>
    <property type="match status" value="1"/>
</dbReference>
<dbReference type="PANTHER" id="PTHR43727:SF1">
    <property type="entry name" value="CARBOXYNORSPERMIDINE_CARBOXYSPERMIDINE DECARBOXYLASE"/>
    <property type="match status" value="1"/>
</dbReference>
<evidence type="ECO:0000256" key="4">
    <source>
        <dbReference type="ARBA" id="ARBA00023066"/>
    </source>
</evidence>
<evidence type="ECO:0000256" key="1">
    <source>
        <dbReference type="ARBA" id="ARBA00001933"/>
    </source>
</evidence>
<dbReference type="InterPro" id="IPR009006">
    <property type="entry name" value="Ala_racemase/Decarboxylase_C"/>
</dbReference>
<dbReference type="PIRSF" id="PIRSF038941">
    <property type="entry name" value="NspC"/>
    <property type="match status" value="1"/>
</dbReference>
<dbReference type="EC" id="4.1.1.96" evidence="7"/>
<evidence type="ECO:0000259" key="6">
    <source>
        <dbReference type="Pfam" id="PF00278"/>
    </source>
</evidence>
<keyword evidence="3" id="KW-0663">Pyridoxal phosphate</keyword>
<evidence type="ECO:0000313" key="7">
    <source>
        <dbReference type="EMBL" id="MPM29059.1"/>
    </source>
</evidence>
<dbReference type="SUPFAM" id="SSF51419">
    <property type="entry name" value="PLP-binding barrel"/>
    <property type="match status" value="1"/>
</dbReference>
<proteinExistence type="predicted"/>
<dbReference type="PANTHER" id="PTHR43727">
    <property type="entry name" value="DIAMINOPIMELATE DECARBOXYLASE"/>
    <property type="match status" value="1"/>
</dbReference>
<dbReference type="InterPro" id="IPR029066">
    <property type="entry name" value="PLP-binding_barrel"/>
</dbReference>
<dbReference type="GO" id="GO:0008295">
    <property type="term" value="P:spermidine biosynthetic process"/>
    <property type="evidence" value="ECO:0007669"/>
    <property type="project" value="UniProtKB-KW"/>
</dbReference>
<gene>
    <name evidence="7" type="primary">nspC_13</name>
    <name evidence="7" type="ORF">SDC9_75598</name>
</gene>
<dbReference type="GO" id="GO:0009089">
    <property type="term" value="P:lysine biosynthetic process via diaminopimelate"/>
    <property type="evidence" value="ECO:0007669"/>
    <property type="project" value="TreeGrafter"/>
</dbReference>